<evidence type="ECO:0000313" key="1">
    <source>
        <dbReference type="EMBL" id="OUJ67779.1"/>
    </source>
</evidence>
<gene>
    <name evidence="1" type="ORF">BXP70_28525</name>
</gene>
<dbReference type="EMBL" id="MTSE01000063">
    <property type="protein sequence ID" value="OUJ67779.1"/>
    <property type="molecule type" value="Genomic_DNA"/>
</dbReference>
<dbReference type="Proteomes" id="UP000194873">
    <property type="component" value="Unassembled WGS sequence"/>
</dbReference>
<keyword evidence="2" id="KW-1185">Reference proteome</keyword>
<protein>
    <submittedName>
        <fullName evidence="1">Uncharacterized protein</fullName>
    </submittedName>
</protein>
<proteinExistence type="predicted"/>
<sequence length="98" mass="10688">MPTAPFPTFLQFGSHGECLLNTTQIRAVTRDTLPVTAANREALKGHISPEGVVYLVEIEFLDGEHLTMKCASVQAQQQLILQMSKAMQAHLIPGSEAL</sequence>
<dbReference type="RefSeq" id="WP_143436773.1">
    <property type="nucleotide sequence ID" value="NZ_MTSE01000063.1"/>
</dbReference>
<comment type="caution">
    <text evidence="1">The sequence shown here is derived from an EMBL/GenBank/DDBJ whole genome shotgun (WGS) entry which is preliminary data.</text>
</comment>
<name>A0A243W5E0_9BACT</name>
<dbReference type="AlphaFoldDB" id="A0A243W5E0"/>
<accession>A0A243W5E0</accession>
<organism evidence="1 2">
    <name type="scientific">Hymenobacter crusticola</name>
    <dbReference type="NCBI Taxonomy" id="1770526"/>
    <lineage>
        <taxon>Bacteria</taxon>
        <taxon>Pseudomonadati</taxon>
        <taxon>Bacteroidota</taxon>
        <taxon>Cytophagia</taxon>
        <taxon>Cytophagales</taxon>
        <taxon>Hymenobacteraceae</taxon>
        <taxon>Hymenobacter</taxon>
    </lineage>
</organism>
<reference evidence="1 2" key="1">
    <citation type="submission" date="2017-01" db="EMBL/GenBank/DDBJ databases">
        <title>A new Hymenobacter.</title>
        <authorList>
            <person name="Liang Y."/>
            <person name="Feng F."/>
        </authorList>
    </citation>
    <scope>NUCLEOTIDE SEQUENCE [LARGE SCALE GENOMIC DNA]</scope>
    <source>
        <strain evidence="1">MIMBbqt21</strain>
    </source>
</reference>
<evidence type="ECO:0000313" key="2">
    <source>
        <dbReference type="Proteomes" id="UP000194873"/>
    </source>
</evidence>